<keyword evidence="3" id="KW-0813">Transport</keyword>
<evidence type="ECO:0000256" key="8">
    <source>
        <dbReference type="ARBA" id="ARBA00022967"/>
    </source>
</evidence>
<evidence type="ECO:0000313" key="11">
    <source>
        <dbReference type="EMBL" id="TKV57146.1"/>
    </source>
</evidence>
<dbReference type="InterPro" id="IPR050388">
    <property type="entry name" value="ABC_Ni/Peptide_Import"/>
</dbReference>
<sequence>MADPPALSVSDLTVRLGSATPVAGVDLHIRAGGRLALLGASGSGKSLTAAAVAGCLPPIARAHGSVQVGGTEVLHRPAARRAAAARVGLVVQDSATALNPMARIGRQLREPLRRRGLSRAAAAAEVDLLLRGVGLNDPEPILRSHPGALSGGQRQRVCLALALACEVGLLVADEPTTALDVVTQAAVLELLRQRTGGAGGPALLFITHDIAVAASLCDEIAVMDAGVVVERGPAAQIVAAPGHPATRRLIDSAHDIERDLVAATRWAS</sequence>
<dbReference type="InterPro" id="IPR027417">
    <property type="entry name" value="P-loop_NTPase"/>
</dbReference>
<comment type="caution">
    <text evidence="11">The sequence shown here is derived from an EMBL/GenBank/DDBJ whole genome shotgun (WGS) entry which is preliminary data.</text>
</comment>
<gene>
    <name evidence="11" type="ORF">FDO65_18920</name>
</gene>
<evidence type="ECO:0000256" key="5">
    <source>
        <dbReference type="ARBA" id="ARBA00022519"/>
    </source>
</evidence>
<feature type="domain" description="ABC transporter" evidence="10">
    <location>
        <begin position="7"/>
        <end position="250"/>
    </location>
</feature>
<dbReference type="AlphaFoldDB" id="A0A4U6QB84"/>
<dbReference type="InterPro" id="IPR003593">
    <property type="entry name" value="AAA+_ATPase"/>
</dbReference>
<dbReference type="Proteomes" id="UP000306985">
    <property type="component" value="Unassembled WGS sequence"/>
</dbReference>
<dbReference type="Pfam" id="PF00005">
    <property type="entry name" value="ABC_tran"/>
    <property type="match status" value="1"/>
</dbReference>
<evidence type="ECO:0000256" key="6">
    <source>
        <dbReference type="ARBA" id="ARBA00022741"/>
    </source>
</evidence>
<dbReference type="EMBL" id="SZZH01000006">
    <property type="protein sequence ID" value="TKV57146.1"/>
    <property type="molecule type" value="Genomic_DNA"/>
</dbReference>
<organism evidence="11 12">
    <name type="scientific">Nakamurella flava</name>
    <dbReference type="NCBI Taxonomy" id="2576308"/>
    <lineage>
        <taxon>Bacteria</taxon>
        <taxon>Bacillati</taxon>
        <taxon>Actinomycetota</taxon>
        <taxon>Actinomycetes</taxon>
        <taxon>Nakamurellales</taxon>
        <taxon>Nakamurellaceae</taxon>
        <taxon>Nakamurella</taxon>
    </lineage>
</organism>
<comment type="similarity">
    <text evidence="2">Belongs to the ABC transporter superfamily.</text>
</comment>
<dbReference type="InterPro" id="IPR003439">
    <property type="entry name" value="ABC_transporter-like_ATP-bd"/>
</dbReference>
<dbReference type="SMART" id="SM00382">
    <property type="entry name" value="AAA"/>
    <property type="match status" value="1"/>
</dbReference>
<accession>A0A4U6QB84</accession>
<name>A0A4U6QB84_9ACTN</name>
<evidence type="ECO:0000259" key="10">
    <source>
        <dbReference type="PROSITE" id="PS50893"/>
    </source>
</evidence>
<protein>
    <submittedName>
        <fullName evidence="11">ABC transporter ATP-binding protein</fullName>
    </submittedName>
</protein>
<dbReference type="InterPro" id="IPR017871">
    <property type="entry name" value="ABC_transporter-like_CS"/>
</dbReference>
<keyword evidence="7 11" id="KW-0067">ATP-binding</keyword>
<evidence type="ECO:0000256" key="7">
    <source>
        <dbReference type="ARBA" id="ARBA00022840"/>
    </source>
</evidence>
<dbReference type="PANTHER" id="PTHR43297:SF14">
    <property type="entry name" value="ATPASE AAA-TYPE CORE DOMAIN-CONTAINING PROTEIN"/>
    <property type="match status" value="1"/>
</dbReference>
<dbReference type="CDD" id="cd03257">
    <property type="entry name" value="ABC_NikE_OppD_transporters"/>
    <property type="match status" value="1"/>
</dbReference>
<dbReference type="Gene3D" id="3.40.50.300">
    <property type="entry name" value="P-loop containing nucleotide triphosphate hydrolases"/>
    <property type="match status" value="1"/>
</dbReference>
<keyword evidence="6" id="KW-0547">Nucleotide-binding</keyword>
<evidence type="ECO:0000256" key="4">
    <source>
        <dbReference type="ARBA" id="ARBA00022475"/>
    </source>
</evidence>
<proteinExistence type="inferred from homology"/>
<keyword evidence="5" id="KW-0997">Cell inner membrane</keyword>
<evidence type="ECO:0000256" key="9">
    <source>
        <dbReference type="ARBA" id="ARBA00023136"/>
    </source>
</evidence>
<dbReference type="GO" id="GO:0005886">
    <property type="term" value="C:plasma membrane"/>
    <property type="evidence" value="ECO:0007669"/>
    <property type="project" value="UniProtKB-SubCell"/>
</dbReference>
<reference evidence="11 12" key="1">
    <citation type="submission" date="2019-05" db="EMBL/GenBank/DDBJ databases">
        <title>Nakamurella sp. N5BH11, whole genome shotgun sequence.</title>
        <authorList>
            <person name="Tuo L."/>
        </authorList>
    </citation>
    <scope>NUCLEOTIDE SEQUENCE [LARGE SCALE GENOMIC DNA]</scope>
    <source>
        <strain evidence="11 12">N5BH11</strain>
    </source>
</reference>
<dbReference type="PROSITE" id="PS00211">
    <property type="entry name" value="ABC_TRANSPORTER_1"/>
    <property type="match status" value="1"/>
</dbReference>
<keyword evidence="9" id="KW-0472">Membrane</keyword>
<dbReference type="GO" id="GO:0005524">
    <property type="term" value="F:ATP binding"/>
    <property type="evidence" value="ECO:0007669"/>
    <property type="project" value="UniProtKB-KW"/>
</dbReference>
<dbReference type="OrthoDB" id="3677453at2"/>
<keyword evidence="4" id="KW-1003">Cell membrane</keyword>
<dbReference type="GO" id="GO:0016887">
    <property type="term" value="F:ATP hydrolysis activity"/>
    <property type="evidence" value="ECO:0007669"/>
    <property type="project" value="InterPro"/>
</dbReference>
<dbReference type="PROSITE" id="PS50893">
    <property type="entry name" value="ABC_TRANSPORTER_2"/>
    <property type="match status" value="1"/>
</dbReference>
<evidence type="ECO:0000313" key="12">
    <source>
        <dbReference type="Proteomes" id="UP000306985"/>
    </source>
</evidence>
<dbReference type="PANTHER" id="PTHR43297">
    <property type="entry name" value="OLIGOPEPTIDE TRANSPORT ATP-BINDING PROTEIN APPD"/>
    <property type="match status" value="1"/>
</dbReference>
<evidence type="ECO:0000256" key="2">
    <source>
        <dbReference type="ARBA" id="ARBA00005417"/>
    </source>
</evidence>
<keyword evidence="8" id="KW-1278">Translocase</keyword>
<evidence type="ECO:0000256" key="1">
    <source>
        <dbReference type="ARBA" id="ARBA00004202"/>
    </source>
</evidence>
<comment type="subcellular location">
    <subcellularLocation>
        <location evidence="1">Cell membrane</location>
        <topology evidence="1">Peripheral membrane protein</topology>
    </subcellularLocation>
</comment>
<dbReference type="SUPFAM" id="SSF52540">
    <property type="entry name" value="P-loop containing nucleoside triphosphate hydrolases"/>
    <property type="match status" value="1"/>
</dbReference>
<keyword evidence="12" id="KW-1185">Reference proteome</keyword>
<evidence type="ECO:0000256" key="3">
    <source>
        <dbReference type="ARBA" id="ARBA00022448"/>
    </source>
</evidence>